<dbReference type="InterPro" id="IPR016186">
    <property type="entry name" value="C-type_lectin-like/link_sf"/>
</dbReference>
<dbReference type="InterPro" id="IPR042808">
    <property type="entry name" value="CLEC7A"/>
</dbReference>
<proteinExistence type="predicted"/>
<dbReference type="RefSeq" id="XP_015265829.1">
    <property type="nucleotide sequence ID" value="XM_015410343.1"/>
</dbReference>
<gene>
    <name evidence="3" type="primary">LOC107109671</name>
</gene>
<evidence type="ECO:0000313" key="3">
    <source>
        <dbReference type="RefSeq" id="XP_015265829.1"/>
    </source>
</evidence>
<feature type="transmembrane region" description="Helical" evidence="1">
    <location>
        <begin position="41"/>
        <end position="62"/>
    </location>
</feature>
<dbReference type="PANTHER" id="PTHR47218">
    <property type="entry name" value="C-TYPE LECTIN DOMAIN FAMILY 7 MEMBER A"/>
    <property type="match status" value="1"/>
</dbReference>
<dbReference type="Gene3D" id="3.10.100.10">
    <property type="entry name" value="Mannose-Binding Protein A, subunit A"/>
    <property type="match status" value="1"/>
</dbReference>
<sequence length="115" mass="12938">MAEEVTYADLKFMTLKQTKKQEEKQGAGGKASPPVSHHWRLATVTLGIFCLALLGASGALGFKGHRCSPCPERWLQRGENCYYFSTKWNSWEESKAQCATLNSRLLKIESKEELV</sequence>
<name>A0ABM1JWJ2_GEKJA</name>
<dbReference type="InterPro" id="IPR016187">
    <property type="entry name" value="CTDL_fold"/>
</dbReference>
<dbReference type="Proteomes" id="UP000694871">
    <property type="component" value="Unplaced"/>
</dbReference>
<keyword evidence="1" id="KW-0472">Membrane</keyword>
<evidence type="ECO:0000313" key="2">
    <source>
        <dbReference type="Proteomes" id="UP000694871"/>
    </source>
</evidence>
<evidence type="ECO:0000256" key="1">
    <source>
        <dbReference type="SAM" id="Phobius"/>
    </source>
</evidence>
<organism evidence="2 3">
    <name type="scientific">Gekko japonicus</name>
    <name type="common">Schlegel's Japanese gecko</name>
    <dbReference type="NCBI Taxonomy" id="146911"/>
    <lineage>
        <taxon>Eukaryota</taxon>
        <taxon>Metazoa</taxon>
        <taxon>Chordata</taxon>
        <taxon>Craniata</taxon>
        <taxon>Vertebrata</taxon>
        <taxon>Euteleostomi</taxon>
        <taxon>Lepidosauria</taxon>
        <taxon>Squamata</taxon>
        <taxon>Bifurcata</taxon>
        <taxon>Gekkota</taxon>
        <taxon>Gekkonidae</taxon>
        <taxon>Gekkoninae</taxon>
        <taxon>Gekko</taxon>
    </lineage>
</organism>
<dbReference type="PANTHER" id="PTHR47218:SF2">
    <property type="entry name" value="C-TYPE LECTIN DOMAIN-CONTAINING PROTEIN"/>
    <property type="match status" value="1"/>
</dbReference>
<dbReference type="SUPFAM" id="SSF56436">
    <property type="entry name" value="C-type lectin-like"/>
    <property type="match status" value="1"/>
</dbReference>
<keyword evidence="1" id="KW-1133">Transmembrane helix</keyword>
<accession>A0ABM1JWJ2</accession>
<reference evidence="3" key="1">
    <citation type="submission" date="2025-08" db="UniProtKB">
        <authorList>
            <consortium name="RefSeq"/>
        </authorList>
    </citation>
    <scope>IDENTIFICATION</scope>
</reference>
<keyword evidence="2" id="KW-1185">Reference proteome</keyword>
<protein>
    <submittedName>
        <fullName evidence="3">C-type lectin domain family 12 member A-like isoform X2</fullName>
    </submittedName>
</protein>
<keyword evidence="1" id="KW-0812">Transmembrane</keyword>
<dbReference type="GeneID" id="107109671"/>